<sequence length="84" mass="9422">MYSLHFLPLIIIFASLTTLTRYRKVALVLALLLIPLAFMNNGAQFKKSGICLGKLRLQKALSGDEQKMLKDSPMGFDSKYRCGI</sequence>
<dbReference type="AlphaFoldDB" id="A0A6J7RZN9"/>
<dbReference type="EMBL" id="CAFBPM010000057">
    <property type="protein sequence ID" value="CAB5034206.1"/>
    <property type="molecule type" value="Genomic_DNA"/>
</dbReference>
<proteinExistence type="predicted"/>
<name>A0A6J7RZN9_9ZZZZ</name>
<accession>A0A6J7RZN9</accession>
<evidence type="ECO:0000313" key="1">
    <source>
        <dbReference type="EMBL" id="CAB5034206.1"/>
    </source>
</evidence>
<gene>
    <name evidence="1" type="ORF">UFOPK4112_01998</name>
</gene>
<reference evidence="1" key="1">
    <citation type="submission" date="2020-05" db="EMBL/GenBank/DDBJ databases">
        <authorList>
            <person name="Chiriac C."/>
            <person name="Salcher M."/>
            <person name="Ghai R."/>
            <person name="Kavagutti S V."/>
        </authorList>
    </citation>
    <scope>NUCLEOTIDE SEQUENCE</scope>
</reference>
<organism evidence="1">
    <name type="scientific">freshwater metagenome</name>
    <dbReference type="NCBI Taxonomy" id="449393"/>
    <lineage>
        <taxon>unclassified sequences</taxon>
        <taxon>metagenomes</taxon>
        <taxon>ecological metagenomes</taxon>
    </lineage>
</organism>
<protein>
    <submittedName>
        <fullName evidence="1">Unannotated protein</fullName>
    </submittedName>
</protein>